<dbReference type="AlphaFoldDB" id="A0A414L7B8"/>
<protein>
    <recommendedName>
        <fullName evidence="3">Lanthionine synthetase C-like protein</fullName>
    </recommendedName>
</protein>
<reference evidence="1 2" key="1">
    <citation type="submission" date="2018-08" db="EMBL/GenBank/DDBJ databases">
        <title>A genome reference for cultivated species of the human gut microbiota.</title>
        <authorList>
            <person name="Zou Y."/>
            <person name="Xue W."/>
            <person name="Luo G."/>
        </authorList>
    </citation>
    <scope>NUCLEOTIDE SEQUENCE [LARGE SCALE GENOMIC DNA]</scope>
    <source>
        <strain evidence="1 2">AM27-17</strain>
    </source>
</reference>
<dbReference type="Gene3D" id="1.50.10.20">
    <property type="match status" value="1"/>
</dbReference>
<accession>A0A414L7B8</accession>
<evidence type="ECO:0008006" key="3">
    <source>
        <dbReference type="Google" id="ProtNLM"/>
    </source>
</evidence>
<gene>
    <name evidence="1" type="ORF">DW712_15515</name>
</gene>
<dbReference type="Proteomes" id="UP000285650">
    <property type="component" value="Unassembled WGS sequence"/>
</dbReference>
<dbReference type="RefSeq" id="WP_118222759.1">
    <property type="nucleotide sequence ID" value="NZ_JADNIJ010000010.1"/>
</dbReference>
<evidence type="ECO:0000313" key="2">
    <source>
        <dbReference type="Proteomes" id="UP000285650"/>
    </source>
</evidence>
<evidence type="ECO:0000313" key="1">
    <source>
        <dbReference type="EMBL" id="RHE90435.1"/>
    </source>
</evidence>
<name>A0A414L7B8_9BACE</name>
<dbReference type="SUPFAM" id="SSF158745">
    <property type="entry name" value="LanC-like"/>
    <property type="match status" value="1"/>
</dbReference>
<dbReference type="EMBL" id="QSKV01000010">
    <property type="protein sequence ID" value="RHE90435.1"/>
    <property type="molecule type" value="Genomic_DNA"/>
</dbReference>
<proteinExistence type="predicted"/>
<sequence length="313" mass="36730">MKKELVDDVYKRLINEDWKGLSPYLKGGQMGICMFLALYSEYKNYKKARNLSAKMLPEVIKAADKLPNRLFDGRIGIAWGVKYLSNNEILEENEITLNIHKGVWSDYLYQSATMPIYLPEEEPVFSIGIYLIQLLNQEDSLQRYVMVERLLALIDECDRQLHCTIKDIYSAKEMPLPMLHSILFFLRKMEKEHIYPYQTQKLIESAGTIYQRIKNKELLDDYIYHVLIEKENTLYNDQTIDFYMKFLGNLGFYSLLYGYPGIFNIALKQMDKQISSFYSKATQIIKKGNISIETLCGWGFGLLTHTKQEEYEE</sequence>
<comment type="caution">
    <text evidence="1">The sequence shown here is derived from an EMBL/GenBank/DDBJ whole genome shotgun (WGS) entry which is preliminary data.</text>
</comment>
<organism evidence="1 2">
    <name type="scientific">Bacteroides intestinalis</name>
    <dbReference type="NCBI Taxonomy" id="329854"/>
    <lineage>
        <taxon>Bacteria</taxon>
        <taxon>Pseudomonadati</taxon>
        <taxon>Bacteroidota</taxon>
        <taxon>Bacteroidia</taxon>
        <taxon>Bacteroidales</taxon>
        <taxon>Bacteroidaceae</taxon>
        <taxon>Bacteroides</taxon>
    </lineage>
</organism>